<accession>A0A9Q2FMH9</accession>
<dbReference type="GeneID" id="81475435"/>
<evidence type="ECO:0000313" key="3">
    <source>
        <dbReference type="Proteomes" id="UP000661006"/>
    </source>
</evidence>
<dbReference type="AlphaFoldDB" id="A0A9Q2FMH9"/>
<feature type="compositionally biased region" description="Polar residues" evidence="1">
    <location>
        <begin position="329"/>
        <end position="339"/>
    </location>
</feature>
<proteinExistence type="predicted"/>
<feature type="compositionally biased region" description="Basic and acidic residues" evidence="1">
    <location>
        <begin position="545"/>
        <end position="557"/>
    </location>
</feature>
<evidence type="ECO:0000313" key="2">
    <source>
        <dbReference type="EMBL" id="MBF0871576.1"/>
    </source>
</evidence>
<organism evidence="2 3">
    <name type="scientific">Gluconobacter japonicus</name>
    <dbReference type="NCBI Taxonomy" id="376620"/>
    <lineage>
        <taxon>Bacteria</taxon>
        <taxon>Pseudomonadati</taxon>
        <taxon>Pseudomonadota</taxon>
        <taxon>Alphaproteobacteria</taxon>
        <taxon>Acetobacterales</taxon>
        <taxon>Acetobacteraceae</taxon>
        <taxon>Gluconobacter</taxon>
    </lineage>
</organism>
<feature type="compositionally biased region" description="Low complexity" evidence="1">
    <location>
        <begin position="223"/>
        <end position="237"/>
    </location>
</feature>
<sequence>MSGTLTQQGPLGYVLHALDAQQSTIPEAERGLAQDVSDLTARLRENPGLESDPKFTVQVAWLVQDWKALSGTGVEPQIPPILAAGLKAHDTDLPGLENEEIKALLAQAGSLEDRDLVRDLRKTALEMSEMSPEEQASVAAARLAAVLDYRITMALSGTPARAQQSEPELSPRPDVQPPEPAGTLTPEPAPEGAVSPEVQPPSSAEIPQPTVTEPEPAPERPGAQSESESQEPQQAPQRQREILEPGLPPNDPFEDEGYLQSLEEEAGPFRENDEFEGDRSPSGPQGEMEAPRSQGAAEEDRTVHRDDQSKADQAEKEEPQETKKPAPSANASNRTSQPDADQAAVEHKPKAESKLNQPDEKVAATAATAANRRGLADFMSDLVGKSDDRQIQNRTRKVKEAAREVEEDLGALKRIGREFFEAFAKAASEPGQSESSVIAGMTDDGSHKALRAQLTASLEKTPGFAESWEKLRKSSQRLGKEVEVLGDEASKRDALSDPTVQSTEETAASVAKKLESLPGQEPGKDFLKEVGAALQRLVDRFHDFFTKDRKQGQEQSHDNSPSPEV</sequence>
<evidence type="ECO:0000256" key="1">
    <source>
        <dbReference type="SAM" id="MobiDB-lite"/>
    </source>
</evidence>
<feature type="compositionally biased region" description="Basic and acidic residues" evidence="1">
    <location>
        <begin position="298"/>
        <end position="324"/>
    </location>
</feature>
<reference evidence="2" key="2">
    <citation type="submission" date="2020-11" db="EMBL/GenBank/DDBJ databases">
        <title>Description of novel Gluconobacter species.</title>
        <authorList>
            <person name="Cleenwerck I."/>
            <person name="Cnockaert M."/>
            <person name="Borremans W."/>
            <person name="Wieme A.D."/>
            <person name="De Vuyst L."/>
            <person name="Vandamme P."/>
        </authorList>
    </citation>
    <scope>NUCLEOTIDE SEQUENCE</scope>
    <source>
        <strain evidence="2">R71697</strain>
    </source>
</reference>
<feature type="region of interest" description="Disordered" evidence="1">
    <location>
        <begin position="545"/>
        <end position="565"/>
    </location>
</feature>
<feature type="compositionally biased region" description="Basic and acidic residues" evidence="1">
    <location>
        <begin position="344"/>
        <end position="362"/>
    </location>
</feature>
<feature type="compositionally biased region" description="Basic and acidic residues" evidence="1">
    <location>
        <begin position="482"/>
        <end position="495"/>
    </location>
</feature>
<dbReference type="RefSeq" id="WP_194258072.1">
    <property type="nucleotide sequence ID" value="NZ_JABCQN010000006.1"/>
</dbReference>
<feature type="region of interest" description="Disordered" evidence="1">
    <location>
        <begin position="158"/>
        <end position="368"/>
    </location>
</feature>
<dbReference type="EMBL" id="JABCQN010000006">
    <property type="protein sequence ID" value="MBF0871576.1"/>
    <property type="molecule type" value="Genomic_DNA"/>
</dbReference>
<reference evidence="2" key="1">
    <citation type="submission" date="2020-04" db="EMBL/GenBank/DDBJ databases">
        <authorList>
            <person name="Sombolestani A."/>
        </authorList>
    </citation>
    <scope>NUCLEOTIDE SEQUENCE</scope>
    <source>
        <strain evidence="2">R71697</strain>
    </source>
</reference>
<gene>
    <name evidence="2" type="ORF">HKD32_12070</name>
</gene>
<comment type="caution">
    <text evidence="2">The sequence shown here is derived from an EMBL/GenBank/DDBJ whole genome shotgun (WGS) entry which is preliminary data.</text>
</comment>
<feature type="region of interest" description="Disordered" evidence="1">
    <location>
        <begin position="482"/>
        <end position="509"/>
    </location>
</feature>
<name>A0A9Q2FMH9_GLUJA</name>
<protein>
    <submittedName>
        <fullName evidence="2">Uncharacterized protein</fullName>
    </submittedName>
</protein>
<feature type="compositionally biased region" description="Acidic residues" evidence="1">
    <location>
        <begin position="252"/>
        <end position="266"/>
    </location>
</feature>
<dbReference type="Proteomes" id="UP000661006">
    <property type="component" value="Unassembled WGS sequence"/>
</dbReference>